<accession>W7Y112</accession>
<keyword evidence="1" id="KW-0472">Membrane</keyword>
<dbReference type="RefSeq" id="WP_027471730.1">
    <property type="nucleotide sequence ID" value="NZ_BAMD01000050.1"/>
</dbReference>
<keyword evidence="1" id="KW-0812">Transmembrane</keyword>
<feature type="domain" description="EamA" evidence="2">
    <location>
        <begin position="2"/>
        <end position="143"/>
    </location>
</feature>
<dbReference type="STRING" id="869213.GCA_000517085_02054"/>
<feature type="transmembrane region" description="Helical" evidence="1">
    <location>
        <begin position="127"/>
        <end position="146"/>
    </location>
</feature>
<sequence>MWWLLAIVSALFLGIYDVVKKVSLNNNAVLPVLLFSSLSGAILFVPLWLASQSHFISSDHLFFIPSITLKEHAMLLLKSMIVVTSWIFSFFALKHLPLTIVSPVRATGPLWTLIGAIIIFSERLTTYQWIGIIITLAFFYLFSIAGKTEGISFRRNKWILFLILGTLFGAVSGLYDKFLLQHINRMAVQCYFTFYQVILFVPLVMVIWWPTRKKTSPFIWRWSIPLIGFFLIVADFFYFYALHIPESMISIVSALRRASVIVAFAFGAYLFKEKNIKTKALYLLGILVGIGLLIFGTSH</sequence>
<dbReference type="PANTHER" id="PTHR22911:SF137">
    <property type="entry name" value="SOLUTE CARRIER FAMILY 35 MEMBER G2-RELATED"/>
    <property type="match status" value="1"/>
</dbReference>
<dbReference type="PANTHER" id="PTHR22911">
    <property type="entry name" value="ACYL-MALONYL CONDENSING ENZYME-RELATED"/>
    <property type="match status" value="1"/>
</dbReference>
<proteinExistence type="predicted"/>
<feature type="transmembrane region" description="Helical" evidence="1">
    <location>
        <begin position="30"/>
        <end position="51"/>
    </location>
</feature>
<protein>
    <submittedName>
        <fullName evidence="3">Phosphonate utilization associated putative membrane protein</fullName>
    </submittedName>
</protein>
<dbReference type="OrthoDB" id="1003630at2"/>
<feature type="transmembrane region" description="Helical" evidence="1">
    <location>
        <begin position="191"/>
        <end position="210"/>
    </location>
</feature>
<feature type="transmembrane region" description="Helical" evidence="1">
    <location>
        <begin position="248"/>
        <end position="271"/>
    </location>
</feature>
<dbReference type="EMBL" id="BAMD01000050">
    <property type="protein sequence ID" value="GAF04615.1"/>
    <property type="molecule type" value="Genomic_DNA"/>
</dbReference>
<dbReference type="GO" id="GO:0016020">
    <property type="term" value="C:membrane"/>
    <property type="evidence" value="ECO:0007669"/>
    <property type="project" value="InterPro"/>
</dbReference>
<evidence type="ECO:0000313" key="3">
    <source>
        <dbReference type="EMBL" id="GAF04615.1"/>
    </source>
</evidence>
<dbReference type="AlphaFoldDB" id="W7Y112"/>
<name>W7Y112_9BACT</name>
<dbReference type="InterPro" id="IPR000620">
    <property type="entry name" value="EamA_dom"/>
</dbReference>
<dbReference type="SUPFAM" id="SSF103481">
    <property type="entry name" value="Multidrug resistance efflux transporter EmrE"/>
    <property type="match status" value="2"/>
</dbReference>
<evidence type="ECO:0000256" key="1">
    <source>
        <dbReference type="SAM" id="Phobius"/>
    </source>
</evidence>
<reference evidence="3 4" key="1">
    <citation type="journal article" date="2014" name="Genome Announc.">
        <title>Draft Genome Sequence of Cytophaga fermentans JCM 21142T, a Facultative Anaerobe Isolated from Marine Mud.</title>
        <authorList>
            <person name="Starns D."/>
            <person name="Oshima K."/>
            <person name="Suda W."/>
            <person name="Iino T."/>
            <person name="Yuki M."/>
            <person name="Inoue J."/>
            <person name="Kitamura K."/>
            <person name="Iida T."/>
            <person name="Darby A."/>
            <person name="Hattori M."/>
            <person name="Ohkuma M."/>
        </authorList>
    </citation>
    <scope>NUCLEOTIDE SEQUENCE [LARGE SCALE GENOMIC DNA]</scope>
    <source>
        <strain evidence="3 4">JCM 21142</strain>
    </source>
</reference>
<dbReference type="eggNOG" id="COG0697">
    <property type="taxonomic scope" value="Bacteria"/>
</dbReference>
<feature type="transmembrane region" description="Helical" evidence="1">
    <location>
        <begin position="280"/>
        <end position="298"/>
    </location>
</feature>
<dbReference type="Proteomes" id="UP000019402">
    <property type="component" value="Unassembled WGS sequence"/>
</dbReference>
<keyword evidence="1" id="KW-1133">Transmembrane helix</keyword>
<evidence type="ECO:0000259" key="2">
    <source>
        <dbReference type="Pfam" id="PF00892"/>
    </source>
</evidence>
<evidence type="ECO:0000313" key="4">
    <source>
        <dbReference type="Proteomes" id="UP000019402"/>
    </source>
</evidence>
<dbReference type="Gene3D" id="1.10.3730.20">
    <property type="match status" value="1"/>
</dbReference>
<gene>
    <name evidence="3" type="ORF">JCM21142_93327</name>
</gene>
<dbReference type="Pfam" id="PF00892">
    <property type="entry name" value="EamA"/>
    <property type="match status" value="2"/>
</dbReference>
<feature type="transmembrane region" description="Helical" evidence="1">
    <location>
        <begin position="222"/>
        <end position="242"/>
    </location>
</feature>
<keyword evidence="4" id="KW-1185">Reference proteome</keyword>
<dbReference type="InterPro" id="IPR037185">
    <property type="entry name" value="EmrE-like"/>
</dbReference>
<feature type="domain" description="EamA" evidence="2">
    <location>
        <begin position="157"/>
        <end position="294"/>
    </location>
</feature>
<feature type="transmembrane region" description="Helical" evidence="1">
    <location>
        <begin position="158"/>
        <end position="175"/>
    </location>
</feature>
<feature type="transmembrane region" description="Helical" evidence="1">
    <location>
        <begin position="72"/>
        <end position="93"/>
    </location>
</feature>
<comment type="caution">
    <text evidence="3">The sequence shown here is derived from an EMBL/GenBank/DDBJ whole genome shotgun (WGS) entry which is preliminary data.</text>
</comment>
<organism evidence="3 4">
    <name type="scientific">Saccharicrinis fermentans DSM 9555 = JCM 21142</name>
    <dbReference type="NCBI Taxonomy" id="869213"/>
    <lineage>
        <taxon>Bacteria</taxon>
        <taxon>Pseudomonadati</taxon>
        <taxon>Bacteroidota</taxon>
        <taxon>Bacteroidia</taxon>
        <taxon>Marinilabiliales</taxon>
        <taxon>Marinilabiliaceae</taxon>
        <taxon>Saccharicrinis</taxon>
    </lineage>
</organism>